<sequence>MKANHLLLTLSASFFLFTGCRDKTVWIEDSPFITVTSPTQNQAMEDNDSIRVEALIQPKSAPIVSYHIVMMGEEKEVILNYKTICDCKDKSTVAIDTAFTYDIKKTSNVLLHVSAELEDRTHIRDETRFKLVDTKK</sequence>
<name>A0ABM8USH3_9BACT</name>
<proteinExistence type="predicted"/>
<reference evidence="1 2" key="1">
    <citation type="submission" date="2021-04" db="EMBL/GenBank/DDBJ databases">
        <authorList>
            <person name="Rodrigo-Torres L."/>
            <person name="Arahal R. D."/>
            <person name="Lucena T."/>
        </authorList>
    </citation>
    <scope>NUCLEOTIDE SEQUENCE [LARGE SCALE GENOMIC DNA]</scope>
    <source>
        <strain evidence="1 2">CECT 9623</strain>
    </source>
</reference>
<organism evidence="1 2">
    <name type="scientific">Dyadobacter linearis</name>
    <dbReference type="NCBI Taxonomy" id="2823330"/>
    <lineage>
        <taxon>Bacteria</taxon>
        <taxon>Pseudomonadati</taxon>
        <taxon>Bacteroidota</taxon>
        <taxon>Cytophagia</taxon>
        <taxon>Cytophagales</taxon>
        <taxon>Spirosomataceae</taxon>
        <taxon>Dyadobacter</taxon>
    </lineage>
</organism>
<comment type="caution">
    <text evidence="1">The sequence shown here is derived from an EMBL/GenBank/DDBJ whole genome shotgun (WGS) entry which is preliminary data.</text>
</comment>
<dbReference type="Proteomes" id="UP000679725">
    <property type="component" value="Unassembled WGS sequence"/>
</dbReference>
<evidence type="ECO:0000313" key="1">
    <source>
        <dbReference type="EMBL" id="CAG5070650.1"/>
    </source>
</evidence>
<dbReference type="EMBL" id="CAJRAU010000004">
    <property type="protein sequence ID" value="CAG5070650.1"/>
    <property type="molecule type" value="Genomic_DNA"/>
</dbReference>
<dbReference type="RefSeq" id="WP_215234518.1">
    <property type="nucleotide sequence ID" value="NZ_CAJRAU010000004.1"/>
</dbReference>
<protein>
    <recommendedName>
        <fullName evidence="3">DUF1573 domain-containing protein</fullName>
    </recommendedName>
</protein>
<evidence type="ECO:0000313" key="2">
    <source>
        <dbReference type="Proteomes" id="UP000679725"/>
    </source>
</evidence>
<dbReference type="PROSITE" id="PS51257">
    <property type="entry name" value="PROKAR_LIPOPROTEIN"/>
    <property type="match status" value="1"/>
</dbReference>
<keyword evidence="2" id="KW-1185">Reference proteome</keyword>
<gene>
    <name evidence="1" type="ORF">DYBT9623_03195</name>
</gene>
<evidence type="ECO:0008006" key="3">
    <source>
        <dbReference type="Google" id="ProtNLM"/>
    </source>
</evidence>
<accession>A0ABM8USH3</accession>